<proteinExistence type="predicted"/>
<accession>A0ABX6ZAB1</accession>
<dbReference type="InterPro" id="IPR001387">
    <property type="entry name" value="Cro/C1-type_HTH"/>
</dbReference>
<dbReference type="PROSITE" id="PS50943">
    <property type="entry name" value="HTH_CROC1"/>
    <property type="match status" value="1"/>
</dbReference>
<dbReference type="InterPro" id="IPR010982">
    <property type="entry name" value="Lambda_DNA-bd_dom_sf"/>
</dbReference>
<gene>
    <name evidence="2" type="ORF">I6G81_05300</name>
</gene>
<evidence type="ECO:0000313" key="2">
    <source>
        <dbReference type="EMBL" id="QQA16885.1"/>
    </source>
</evidence>
<reference evidence="2 3" key="1">
    <citation type="submission" date="2020-12" db="EMBL/GenBank/DDBJ databases">
        <title>FDA dAtabase for Regulatory Grade micrObial Sequences (FDA-ARGOS): Supporting development and validation of Infectious Disease Dx tests.</title>
        <authorList>
            <person name="Nelson B."/>
            <person name="Plummer A."/>
            <person name="Tallon L."/>
            <person name="Sadzewicz L."/>
            <person name="Zhao X."/>
            <person name="Boylan J."/>
            <person name="Ott S."/>
            <person name="Bowen H."/>
            <person name="Vavikolanu K."/>
            <person name="Mehta A."/>
            <person name="Aluvathingal J."/>
            <person name="Nadendla S."/>
            <person name="Myers T."/>
            <person name="Yan Y."/>
            <person name="Sichtig H."/>
        </authorList>
    </citation>
    <scope>NUCLEOTIDE SEQUENCE [LARGE SCALE GENOMIC DNA]</scope>
    <source>
        <strain evidence="2 3">FDAARGOS_924</strain>
    </source>
</reference>
<dbReference type="SUPFAM" id="SSF47413">
    <property type="entry name" value="lambda repressor-like DNA-binding domains"/>
    <property type="match status" value="1"/>
</dbReference>
<dbReference type="EMBL" id="CP065877">
    <property type="protein sequence ID" value="QQA16885.1"/>
    <property type="molecule type" value="Genomic_DNA"/>
</dbReference>
<dbReference type="RefSeq" id="WP_002166247.1">
    <property type="nucleotide sequence ID" value="NZ_CP009692.1"/>
</dbReference>
<dbReference type="Proteomes" id="UP000596196">
    <property type="component" value="Chromosome"/>
</dbReference>
<protein>
    <submittedName>
        <fullName evidence="2">Helix-turn-helix transcriptional regulator</fullName>
    </submittedName>
</protein>
<evidence type="ECO:0000313" key="3">
    <source>
        <dbReference type="Proteomes" id="UP000596196"/>
    </source>
</evidence>
<dbReference type="SMART" id="SM00530">
    <property type="entry name" value="HTH_XRE"/>
    <property type="match status" value="1"/>
</dbReference>
<dbReference type="Gene3D" id="1.10.260.40">
    <property type="entry name" value="lambda repressor-like DNA-binding domains"/>
    <property type="match status" value="1"/>
</dbReference>
<evidence type="ECO:0000259" key="1">
    <source>
        <dbReference type="PROSITE" id="PS50943"/>
    </source>
</evidence>
<feature type="domain" description="HTH cro/C1-type" evidence="1">
    <location>
        <begin position="32"/>
        <end position="86"/>
    </location>
</feature>
<name>A0ABX6ZAB1_BACMY</name>
<sequence>MDNKKHSISEFIKIPDEYHHITTPKQVISEEVRQGLKDKKLSLRKAADKIEGMSYPQIARITAGENYNIDTLLKILNILDLEIQIVPRNKQ</sequence>
<keyword evidence="3" id="KW-1185">Reference proteome</keyword>
<organism evidence="2 3">
    <name type="scientific">Bacillus mycoides</name>
    <dbReference type="NCBI Taxonomy" id="1405"/>
    <lineage>
        <taxon>Bacteria</taxon>
        <taxon>Bacillati</taxon>
        <taxon>Bacillota</taxon>
        <taxon>Bacilli</taxon>
        <taxon>Bacillales</taxon>
        <taxon>Bacillaceae</taxon>
        <taxon>Bacillus</taxon>
        <taxon>Bacillus cereus group</taxon>
    </lineage>
</organism>